<dbReference type="Gene3D" id="1.10.460.10">
    <property type="entry name" value="Topoisomerase I, domain 2"/>
    <property type="match status" value="1"/>
</dbReference>
<dbReference type="Pfam" id="PF01751">
    <property type="entry name" value="Toprim"/>
    <property type="match status" value="1"/>
</dbReference>
<dbReference type="GO" id="GO:0031422">
    <property type="term" value="C:RecQ family helicase-topoisomerase III complex"/>
    <property type="evidence" value="ECO:0007669"/>
    <property type="project" value="TreeGrafter"/>
</dbReference>
<keyword evidence="12" id="KW-1185">Reference proteome</keyword>
<dbReference type="PhylomeDB" id="R7Q6W3"/>
<evidence type="ECO:0000259" key="10">
    <source>
        <dbReference type="PROSITE" id="PS52039"/>
    </source>
</evidence>
<dbReference type="FunFam" id="1.10.290.10:FF:000001">
    <property type="entry name" value="DNA topoisomerase"/>
    <property type="match status" value="1"/>
</dbReference>
<feature type="domain" description="Topo IA-type catalytic" evidence="10">
    <location>
        <begin position="170"/>
        <end position="607"/>
    </location>
</feature>
<dbReference type="Gene3D" id="1.10.290.10">
    <property type="entry name" value="Topoisomerase I, domain 4"/>
    <property type="match status" value="1"/>
</dbReference>
<dbReference type="RefSeq" id="XP_005714096.1">
    <property type="nucleotide sequence ID" value="XM_005714039.1"/>
</dbReference>
<dbReference type="GO" id="GO:0005634">
    <property type="term" value="C:nucleus"/>
    <property type="evidence" value="ECO:0007669"/>
    <property type="project" value="TreeGrafter"/>
</dbReference>
<dbReference type="PANTHER" id="PTHR11390">
    <property type="entry name" value="PROKARYOTIC DNA TOPOISOMERASE"/>
    <property type="match status" value="1"/>
</dbReference>
<feature type="region of interest" description="Disordered" evidence="8">
    <location>
        <begin position="881"/>
        <end position="901"/>
    </location>
</feature>
<dbReference type="Gramene" id="CDF34277">
    <property type="protein sequence ID" value="CDF34277"/>
    <property type="gene ID" value="CHC_T00002964001"/>
</dbReference>
<dbReference type="STRING" id="2769.R7Q6W3"/>
<dbReference type="SMART" id="SM00437">
    <property type="entry name" value="TOP1Ac"/>
    <property type="match status" value="1"/>
</dbReference>
<dbReference type="InterPro" id="IPR013497">
    <property type="entry name" value="Topo_IA_cen"/>
</dbReference>
<dbReference type="GO" id="GO:0006310">
    <property type="term" value="P:DNA recombination"/>
    <property type="evidence" value="ECO:0007669"/>
    <property type="project" value="TreeGrafter"/>
</dbReference>
<evidence type="ECO:0000313" key="11">
    <source>
        <dbReference type="EMBL" id="CDF34277.1"/>
    </source>
</evidence>
<dbReference type="GO" id="GO:0003917">
    <property type="term" value="F:DNA topoisomerase type I (single strand cut, ATP-independent) activity"/>
    <property type="evidence" value="ECO:0007669"/>
    <property type="project" value="UniProtKB-EC"/>
</dbReference>
<dbReference type="PROSITE" id="PS50880">
    <property type="entry name" value="TOPRIM"/>
    <property type="match status" value="1"/>
</dbReference>
<feature type="region of interest" description="Disordered" evidence="8">
    <location>
        <begin position="919"/>
        <end position="942"/>
    </location>
</feature>
<evidence type="ECO:0000256" key="4">
    <source>
        <dbReference type="ARBA" id="ARBA00023029"/>
    </source>
</evidence>
<dbReference type="Gene3D" id="2.70.20.10">
    <property type="entry name" value="Topoisomerase I, domain 3"/>
    <property type="match status" value="1"/>
</dbReference>
<organism evidence="11 12">
    <name type="scientific">Chondrus crispus</name>
    <name type="common">Carrageen Irish moss</name>
    <name type="synonym">Polymorpha crispa</name>
    <dbReference type="NCBI Taxonomy" id="2769"/>
    <lineage>
        <taxon>Eukaryota</taxon>
        <taxon>Rhodophyta</taxon>
        <taxon>Florideophyceae</taxon>
        <taxon>Rhodymeniophycidae</taxon>
        <taxon>Gigartinales</taxon>
        <taxon>Gigartinaceae</taxon>
        <taxon>Chondrus</taxon>
    </lineage>
</organism>
<feature type="domain" description="Toprim" evidence="9">
    <location>
        <begin position="4"/>
        <end position="152"/>
    </location>
</feature>
<dbReference type="InterPro" id="IPR023405">
    <property type="entry name" value="Topo_IA_core_domain"/>
</dbReference>
<evidence type="ECO:0000256" key="1">
    <source>
        <dbReference type="ARBA" id="ARBA00000213"/>
    </source>
</evidence>
<evidence type="ECO:0000256" key="2">
    <source>
        <dbReference type="ARBA" id="ARBA00009446"/>
    </source>
</evidence>
<dbReference type="InterPro" id="IPR003602">
    <property type="entry name" value="Topo_IA_DNA-bd_dom"/>
</dbReference>
<dbReference type="Proteomes" id="UP000012073">
    <property type="component" value="Unassembled WGS sequence"/>
</dbReference>
<dbReference type="GO" id="GO:0006281">
    <property type="term" value="P:DNA repair"/>
    <property type="evidence" value="ECO:0007669"/>
    <property type="project" value="TreeGrafter"/>
</dbReference>
<evidence type="ECO:0000256" key="7">
    <source>
        <dbReference type="RuleBase" id="RU362092"/>
    </source>
</evidence>
<name>R7Q6W3_CHOCR</name>
<keyword evidence="4 7" id="KW-0799">Topoisomerase</keyword>
<feature type="compositionally biased region" description="Gly residues" evidence="8">
    <location>
        <begin position="923"/>
        <end position="935"/>
    </location>
</feature>
<dbReference type="FunFam" id="3.40.50.140:FF:000003">
    <property type="entry name" value="DNA topoisomerase"/>
    <property type="match status" value="1"/>
</dbReference>
<dbReference type="CDD" id="cd00186">
    <property type="entry name" value="TOP1Ac"/>
    <property type="match status" value="1"/>
</dbReference>
<dbReference type="InterPro" id="IPR003601">
    <property type="entry name" value="Topo_IA_2"/>
</dbReference>
<feature type="region of interest" description="Disordered" evidence="8">
    <location>
        <begin position="656"/>
        <end position="683"/>
    </location>
</feature>
<accession>R7Q6W3</accession>
<evidence type="ECO:0000313" key="12">
    <source>
        <dbReference type="Proteomes" id="UP000012073"/>
    </source>
</evidence>
<dbReference type="InterPro" id="IPR013826">
    <property type="entry name" value="Topo_IA_cen_sub3"/>
</dbReference>
<protein>
    <recommendedName>
        <fullName evidence="3 7">DNA topoisomerase</fullName>
        <ecNumber evidence="3 7">5.6.2.1</ecNumber>
    </recommendedName>
</protein>
<dbReference type="SMART" id="SM00493">
    <property type="entry name" value="TOPRIM"/>
    <property type="match status" value="1"/>
</dbReference>
<evidence type="ECO:0000259" key="9">
    <source>
        <dbReference type="PROSITE" id="PS50880"/>
    </source>
</evidence>
<keyword evidence="6 7" id="KW-0413">Isomerase</keyword>
<dbReference type="OMA" id="MELAMGD"/>
<dbReference type="OrthoDB" id="430051at2759"/>
<dbReference type="PROSITE" id="PS52039">
    <property type="entry name" value="TOPO_IA_2"/>
    <property type="match status" value="1"/>
</dbReference>
<dbReference type="SUPFAM" id="SSF56712">
    <property type="entry name" value="Prokaryotic type I DNA topoisomerase"/>
    <property type="match status" value="1"/>
</dbReference>
<dbReference type="EC" id="5.6.2.1" evidence="3 7"/>
<dbReference type="InterPro" id="IPR000380">
    <property type="entry name" value="Topo_IA"/>
</dbReference>
<comment type="function">
    <text evidence="7">Introduces a single-strand break via transesterification at a target site in duplex DNA. Releases the supercoiling and torsional tension of DNA introduced during the DNA replication and transcription by transiently cleaving and rejoining one strand of the DNA duplex. The scissile phosphodiester is attacked by the catalytic tyrosine of the enzyme, resulting in the formation of a DNA-(5'-phosphotyrosyl)-enzyme intermediate and the expulsion of a 3'-OH DNA strand.</text>
</comment>
<dbReference type="InterPro" id="IPR013824">
    <property type="entry name" value="Topo_IA_cen_sub1"/>
</dbReference>
<dbReference type="CDD" id="cd03362">
    <property type="entry name" value="TOPRIM_TopoIA_TopoIII"/>
    <property type="match status" value="1"/>
</dbReference>
<dbReference type="InterPro" id="IPR034144">
    <property type="entry name" value="TOPRIM_TopoIII"/>
</dbReference>
<sequence length="942" mass="105726">MVLRVLNVAEKPSAAKEIANVLKAGQQCETRPGLSRFNQIYDFDMNLAGNRARMSFTSVLGHLKGTDFEDRVRKWGSCDPVDLLDRSRTKVEWFVPEDKQPIAETLRRESRRADWLVLWLDCDSEGEKIAFDVADVCKQGKPSIVVRRARFSAMTHGDLFRAVAQLGEPNERVAQMVSTRQEIDLRAGSAYTRFLTIQLEKFSLVGDDERQIVSYGPCQFPTLGLVVDRWLKIQNFVRRPFWVFDLFVKDCKVQFDWARKHLFDEYTSMALYELCIEEAEQDGMMVSVTRVDKRMKNRWRPLPLSTVELQKVASRSLRISSHRAMEVAESLYNKGLISYPRTETDRFDKSYNLRDLVGKQVGHLDWGPFASRLLSPPSEEDALAFTWPRSGSNDDGAHPPIHPTDVAPARFESTDHQKIYEYITKRFLAACSIEARASETRVEVRAGTSEFFTARGLIIEEKGYLEVMYPFEKWTDKDMPVALLHVNAKLLIDSLMLRQSQTQPPPLLQESDLIALMDHHGIGTDATIAEHIKKVLDRSYVEKVRGGGFSPTQIGQALVIAHEQCQLHLARPDMRAKQERQLKQILTSEMEPADVLTNALSEYQSKFRHLRQNRDVLDTVFSERFQAVTARTWATLIPQFSRCGACSQLMDLKCSHSSNGGGRGQATSRGHGRGRRRAQAHASVRQEGADRALDCIPCNKTLKVPRNGNLERSQHECPICRYQVISVTNSTSNSTHTVCPMCMNNPPPEPGFNPEGKTSEFRCFNCTNSQCRLARGTPAGLSDVAKCPKCGRPCALRETSSGSRLVSCTAGRGNCDFVYFFPRNSVERLGRANGSCERCGSAVLEVFFSSAARPPGAPQCFKGCIWCDSRYESALRALGEDRDVPRHPNPGSRFGGRRGRGQGYNLRGGGHGFSGVDIEGRGRGGVRGGQHGRGQSGIRFPR</sequence>
<evidence type="ECO:0000256" key="6">
    <source>
        <dbReference type="ARBA" id="ARBA00023235"/>
    </source>
</evidence>
<comment type="catalytic activity">
    <reaction evidence="1 7">
        <text>ATP-independent breakage of single-stranded DNA, followed by passage and rejoining.</text>
        <dbReference type="EC" id="5.6.2.1"/>
    </reaction>
</comment>
<dbReference type="InterPro" id="IPR006171">
    <property type="entry name" value="TOPRIM_dom"/>
</dbReference>
<dbReference type="GO" id="GO:0003677">
    <property type="term" value="F:DNA binding"/>
    <property type="evidence" value="ECO:0007669"/>
    <property type="project" value="UniProtKB-KW"/>
</dbReference>
<dbReference type="Gene3D" id="3.40.50.140">
    <property type="match status" value="1"/>
</dbReference>
<keyword evidence="5 7" id="KW-0238">DNA-binding</keyword>
<feature type="compositionally biased region" description="Basic residues" evidence="8">
    <location>
        <begin position="670"/>
        <end position="679"/>
    </location>
</feature>
<dbReference type="InterPro" id="IPR013825">
    <property type="entry name" value="Topo_IA_cen_sub2"/>
</dbReference>
<dbReference type="PRINTS" id="PR00417">
    <property type="entry name" value="PRTPISMRASEI"/>
</dbReference>
<dbReference type="GO" id="GO:0006265">
    <property type="term" value="P:DNA topological change"/>
    <property type="evidence" value="ECO:0007669"/>
    <property type="project" value="InterPro"/>
</dbReference>
<dbReference type="GeneID" id="17321812"/>
<dbReference type="AlphaFoldDB" id="R7Q6W3"/>
<proteinExistence type="inferred from homology"/>
<dbReference type="PANTHER" id="PTHR11390:SF21">
    <property type="entry name" value="DNA TOPOISOMERASE 3-ALPHA"/>
    <property type="match status" value="1"/>
</dbReference>
<evidence type="ECO:0000256" key="3">
    <source>
        <dbReference type="ARBA" id="ARBA00012891"/>
    </source>
</evidence>
<dbReference type="EMBL" id="HG001683">
    <property type="protein sequence ID" value="CDF34277.1"/>
    <property type="molecule type" value="Genomic_DNA"/>
</dbReference>
<reference evidence="12" key="1">
    <citation type="journal article" date="2013" name="Proc. Natl. Acad. Sci. U.S.A.">
        <title>Genome structure and metabolic features in the red seaweed Chondrus crispus shed light on evolution of the Archaeplastida.</title>
        <authorList>
            <person name="Collen J."/>
            <person name="Porcel B."/>
            <person name="Carre W."/>
            <person name="Ball S.G."/>
            <person name="Chaparro C."/>
            <person name="Tonon T."/>
            <person name="Barbeyron T."/>
            <person name="Michel G."/>
            <person name="Noel B."/>
            <person name="Valentin K."/>
            <person name="Elias M."/>
            <person name="Artiguenave F."/>
            <person name="Arun A."/>
            <person name="Aury J.M."/>
            <person name="Barbosa-Neto J.F."/>
            <person name="Bothwell J.H."/>
            <person name="Bouget F.Y."/>
            <person name="Brillet L."/>
            <person name="Cabello-Hurtado F."/>
            <person name="Capella-Gutierrez S."/>
            <person name="Charrier B."/>
            <person name="Cladiere L."/>
            <person name="Cock J.M."/>
            <person name="Coelho S.M."/>
            <person name="Colleoni C."/>
            <person name="Czjzek M."/>
            <person name="Da Silva C."/>
            <person name="Delage L."/>
            <person name="Denoeud F."/>
            <person name="Deschamps P."/>
            <person name="Dittami S.M."/>
            <person name="Gabaldon T."/>
            <person name="Gachon C.M."/>
            <person name="Groisillier A."/>
            <person name="Herve C."/>
            <person name="Jabbari K."/>
            <person name="Katinka M."/>
            <person name="Kloareg B."/>
            <person name="Kowalczyk N."/>
            <person name="Labadie K."/>
            <person name="Leblanc C."/>
            <person name="Lopez P.J."/>
            <person name="McLachlan D.H."/>
            <person name="Meslet-Cladiere L."/>
            <person name="Moustafa A."/>
            <person name="Nehr Z."/>
            <person name="Nyvall Collen P."/>
            <person name="Panaud O."/>
            <person name="Partensky F."/>
            <person name="Poulain J."/>
            <person name="Rensing S.A."/>
            <person name="Rousvoal S."/>
            <person name="Samson G."/>
            <person name="Symeonidi A."/>
            <person name="Weissenbach J."/>
            <person name="Zambounis A."/>
            <person name="Wincker P."/>
            <person name="Boyen C."/>
        </authorList>
    </citation>
    <scope>NUCLEOTIDE SEQUENCE [LARGE SCALE GENOMIC DNA]</scope>
    <source>
        <strain evidence="12">cv. Stackhouse</strain>
    </source>
</reference>
<evidence type="ECO:0000256" key="8">
    <source>
        <dbReference type="SAM" id="MobiDB-lite"/>
    </source>
</evidence>
<gene>
    <name evidence="11" type="ORF">CHC_T00002964001</name>
</gene>
<comment type="similarity">
    <text evidence="2 7">Belongs to the type IA topoisomerase family.</text>
</comment>
<dbReference type="SMART" id="SM00436">
    <property type="entry name" value="TOP1Bc"/>
    <property type="match status" value="1"/>
</dbReference>
<dbReference type="KEGG" id="ccp:CHC_T00002964001"/>
<dbReference type="Pfam" id="PF01131">
    <property type="entry name" value="Topoisom_bac"/>
    <property type="match status" value="1"/>
</dbReference>
<evidence type="ECO:0000256" key="5">
    <source>
        <dbReference type="ARBA" id="ARBA00023125"/>
    </source>
</evidence>